<dbReference type="InterPro" id="IPR008012">
    <property type="entry name" value="Ump1"/>
</dbReference>
<evidence type="ECO:0000313" key="4">
    <source>
        <dbReference type="Proteomes" id="UP000694381"/>
    </source>
</evidence>
<dbReference type="PANTHER" id="PTHR12828:SF3">
    <property type="entry name" value="PROTEASOME MATURATION PROTEIN"/>
    <property type="match status" value="1"/>
</dbReference>
<evidence type="ECO:0008006" key="5">
    <source>
        <dbReference type="Google" id="ProtNLM"/>
    </source>
</evidence>
<evidence type="ECO:0000256" key="1">
    <source>
        <dbReference type="ARBA" id="ARBA00023186"/>
    </source>
</evidence>
<reference evidence="3" key="1">
    <citation type="submission" date="2025-08" db="UniProtKB">
        <authorList>
            <consortium name="Ensembl"/>
        </authorList>
    </citation>
    <scope>IDENTIFICATION</scope>
</reference>
<protein>
    <recommendedName>
        <fullName evidence="5">Proteasome maturation protein</fullName>
    </recommendedName>
</protein>
<dbReference type="OMA" id="IGEPHLM"/>
<keyword evidence="1" id="KW-0143">Chaperone</keyword>
<comment type="similarity">
    <text evidence="2">Belongs to the POMP/UMP1 family.</text>
</comment>
<dbReference type="Proteomes" id="UP000694381">
    <property type="component" value="Unassembled WGS sequence"/>
</dbReference>
<dbReference type="PANTHER" id="PTHR12828">
    <property type="entry name" value="PROTEASOME MATURATION PROTEIN UMP1"/>
    <property type="match status" value="1"/>
</dbReference>
<name>A0A8C6QD91_NANGA</name>
<dbReference type="GO" id="GO:0005634">
    <property type="term" value="C:nucleus"/>
    <property type="evidence" value="ECO:0007669"/>
    <property type="project" value="TreeGrafter"/>
</dbReference>
<dbReference type="GO" id="GO:0043248">
    <property type="term" value="P:proteasome assembly"/>
    <property type="evidence" value="ECO:0007669"/>
    <property type="project" value="InterPro"/>
</dbReference>
<accession>A0A8C6QD91</accession>
<organism evidence="3 4">
    <name type="scientific">Nannospalax galili</name>
    <name type="common">Northern Israeli blind subterranean mole rat</name>
    <name type="synonym">Spalax galili</name>
    <dbReference type="NCBI Taxonomy" id="1026970"/>
    <lineage>
        <taxon>Eukaryota</taxon>
        <taxon>Metazoa</taxon>
        <taxon>Chordata</taxon>
        <taxon>Craniata</taxon>
        <taxon>Vertebrata</taxon>
        <taxon>Euteleostomi</taxon>
        <taxon>Mammalia</taxon>
        <taxon>Eutheria</taxon>
        <taxon>Euarchontoglires</taxon>
        <taxon>Glires</taxon>
        <taxon>Rodentia</taxon>
        <taxon>Myomorpha</taxon>
        <taxon>Muroidea</taxon>
        <taxon>Spalacidae</taxon>
        <taxon>Spalacinae</taxon>
        <taxon>Nannospalax</taxon>
    </lineage>
</organism>
<sequence length="130" mass="14587">MNPRGLGSTLRDSIPVTELPASGPFESQDLQKAFSCVKNELLPGHLLELSEKKFQLNKDKNSFSTLRIIQDLAPLKLQMEFKTVQHSNFSLDILRGSDKTLPLENILNDPSQSELIGEPHLMVEYKLGLL</sequence>
<dbReference type="GO" id="GO:0005737">
    <property type="term" value="C:cytoplasm"/>
    <property type="evidence" value="ECO:0007669"/>
    <property type="project" value="TreeGrafter"/>
</dbReference>
<dbReference type="GeneTree" id="ENSGT00390000010734"/>
<reference evidence="3" key="2">
    <citation type="submission" date="2025-09" db="UniProtKB">
        <authorList>
            <consortium name="Ensembl"/>
        </authorList>
    </citation>
    <scope>IDENTIFICATION</scope>
</reference>
<evidence type="ECO:0000256" key="2">
    <source>
        <dbReference type="ARBA" id="ARBA00043974"/>
    </source>
</evidence>
<dbReference type="Pfam" id="PF05348">
    <property type="entry name" value="UMP1"/>
    <property type="match status" value="1"/>
</dbReference>
<evidence type="ECO:0000313" key="3">
    <source>
        <dbReference type="Ensembl" id="ENSNGAP00000001712.1"/>
    </source>
</evidence>
<keyword evidence="4" id="KW-1185">Reference proteome</keyword>
<dbReference type="Ensembl" id="ENSNGAT00000001744.1">
    <property type="protein sequence ID" value="ENSNGAP00000001712.1"/>
    <property type="gene ID" value="ENSNGAG00000001264.1"/>
</dbReference>
<proteinExistence type="inferred from homology"/>
<dbReference type="AlphaFoldDB" id="A0A8C6QD91"/>